<dbReference type="PANTHER" id="PTHR35734">
    <property type="entry name" value="OS01G0805200 PROTEIN"/>
    <property type="match status" value="1"/>
</dbReference>
<dbReference type="EMBL" id="JAGTXO010000010">
    <property type="protein sequence ID" value="KAG8465289.1"/>
    <property type="molecule type" value="Genomic_DNA"/>
</dbReference>
<evidence type="ECO:0000313" key="3">
    <source>
        <dbReference type="EMBL" id="KAG8465289.1"/>
    </source>
</evidence>
<dbReference type="InterPro" id="IPR021562">
    <property type="entry name" value="DUF3007"/>
</dbReference>
<keyword evidence="4" id="KW-1185">Reference proteome</keyword>
<accession>A0A8J5XRJ8</accession>
<feature type="transmembrane region" description="Helical" evidence="1">
    <location>
        <begin position="114"/>
        <end position="133"/>
    </location>
</feature>
<dbReference type="OMA" id="QNTKRDG"/>
<evidence type="ECO:0000313" key="4">
    <source>
        <dbReference type="Proteomes" id="UP000751190"/>
    </source>
</evidence>
<protein>
    <submittedName>
        <fullName evidence="3">Uncharacterized protein</fullName>
    </submittedName>
</protein>
<sequence>MATMRFSRAAFGVLALLVSGAAAFQPGAVRQPRCAPTARASWASPPARAFSQRAAVSAMADNNRQSPYEGWPTFVRPDTNGGAIGLTLLGIVLPWGLYSLLVSSGMDSIRVGQIFIVGYVGIGTIAWTLSYVLRVANKDTTYAQQLKEYETAVLEKRLEELDEGEIEALMAEVDKEELS</sequence>
<comment type="caution">
    <text evidence="3">The sequence shown here is derived from an EMBL/GenBank/DDBJ whole genome shotgun (WGS) entry which is preliminary data.</text>
</comment>
<evidence type="ECO:0000256" key="1">
    <source>
        <dbReference type="SAM" id="Phobius"/>
    </source>
</evidence>
<dbReference type="AlphaFoldDB" id="A0A8J5XRJ8"/>
<dbReference type="Pfam" id="PF11460">
    <property type="entry name" value="DUF3007"/>
    <property type="match status" value="1"/>
</dbReference>
<dbReference type="Proteomes" id="UP000751190">
    <property type="component" value="Unassembled WGS sequence"/>
</dbReference>
<proteinExistence type="predicted"/>
<dbReference type="PANTHER" id="PTHR35734:SF1">
    <property type="entry name" value="OS01G0805200 PROTEIN"/>
    <property type="match status" value="1"/>
</dbReference>
<gene>
    <name evidence="3" type="ORF">KFE25_002596</name>
</gene>
<evidence type="ECO:0000256" key="2">
    <source>
        <dbReference type="SAM" id="SignalP"/>
    </source>
</evidence>
<reference evidence="3" key="1">
    <citation type="submission" date="2021-05" db="EMBL/GenBank/DDBJ databases">
        <title>The genome of the haptophyte Pavlova lutheri (Diacronema luteri, Pavlovales) - a model for lipid biosynthesis in eukaryotic algae.</title>
        <authorList>
            <person name="Hulatt C.J."/>
            <person name="Posewitz M.C."/>
        </authorList>
    </citation>
    <scope>NUCLEOTIDE SEQUENCE</scope>
    <source>
        <strain evidence="3">NIVA-4/92</strain>
    </source>
</reference>
<keyword evidence="1" id="KW-0472">Membrane</keyword>
<keyword evidence="1" id="KW-1133">Transmembrane helix</keyword>
<organism evidence="3 4">
    <name type="scientific">Diacronema lutheri</name>
    <name type="common">Unicellular marine alga</name>
    <name type="synonym">Monochrysis lutheri</name>
    <dbReference type="NCBI Taxonomy" id="2081491"/>
    <lineage>
        <taxon>Eukaryota</taxon>
        <taxon>Haptista</taxon>
        <taxon>Haptophyta</taxon>
        <taxon>Pavlovophyceae</taxon>
        <taxon>Pavlovales</taxon>
        <taxon>Pavlovaceae</taxon>
        <taxon>Diacronema</taxon>
    </lineage>
</organism>
<keyword evidence="2" id="KW-0732">Signal</keyword>
<feature type="transmembrane region" description="Helical" evidence="1">
    <location>
        <begin position="81"/>
        <end position="102"/>
    </location>
</feature>
<dbReference type="OrthoDB" id="5023at2759"/>
<name>A0A8J5XRJ8_DIALT</name>
<keyword evidence="1" id="KW-0812">Transmembrane</keyword>
<feature type="signal peptide" evidence="2">
    <location>
        <begin position="1"/>
        <end position="23"/>
    </location>
</feature>
<feature type="chain" id="PRO_5035203580" evidence="2">
    <location>
        <begin position="24"/>
        <end position="179"/>
    </location>
</feature>